<dbReference type="PANTHER" id="PTHR30055">
    <property type="entry name" value="HTH-TYPE TRANSCRIPTIONAL REGULATOR RUTR"/>
    <property type="match status" value="1"/>
</dbReference>
<dbReference type="InterPro" id="IPR036271">
    <property type="entry name" value="Tet_transcr_reg_TetR-rel_C_sf"/>
</dbReference>
<gene>
    <name evidence="6" type="ORF">GETHLI_23770</name>
</gene>
<evidence type="ECO:0000256" key="4">
    <source>
        <dbReference type="PROSITE-ProRule" id="PRU00335"/>
    </source>
</evidence>
<reference evidence="6 7" key="1">
    <citation type="journal article" date="2023" name="Antonie Van Leeuwenhoek">
        <title>Mesoterricola silvestris gen. nov., sp. nov., Mesoterricola sediminis sp. nov., Geothrix oryzae sp. nov., Geothrix edaphica sp. nov., Geothrix rubra sp. nov., and Geothrix limicola sp. nov., six novel members of Acidobacteriota isolated from soils.</title>
        <authorList>
            <person name="Itoh H."/>
            <person name="Sugisawa Y."/>
            <person name="Mise K."/>
            <person name="Xu Z."/>
            <person name="Kuniyasu M."/>
            <person name="Ushijima N."/>
            <person name="Kawano K."/>
            <person name="Kobayashi E."/>
            <person name="Shiratori Y."/>
            <person name="Masuda Y."/>
            <person name="Senoo K."/>
        </authorList>
    </citation>
    <scope>NUCLEOTIDE SEQUENCE [LARGE SCALE GENOMIC DNA]</scope>
    <source>
        <strain evidence="6 7">Red804</strain>
    </source>
</reference>
<evidence type="ECO:0000256" key="3">
    <source>
        <dbReference type="ARBA" id="ARBA00023163"/>
    </source>
</evidence>
<dbReference type="Pfam" id="PF00440">
    <property type="entry name" value="TetR_N"/>
    <property type="match status" value="1"/>
</dbReference>
<dbReference type="Proteomes" id="UP001165069">
    <property type="component" value="Unassembled WGS sequence"/>
</dbReference>
<sequence>MTPPALNQDTRTRLIESAIQHFAAKGFDGTGIREIAKSANANSALVTYHFCGKEGLYLEVLKAIFARKEVCAVAELEGIPPAGAPGARKAALEGLQNYIKAFVTELMSCDRSDPLNEAAMVLMAREMQSPRAASADLLMEHLQPYVTYLMNCLQVLRPDLDEDDLFSMGVSIQGLMIHYRNSLGIIRLIRKNPDYPEDLTKVIQHFIDFSLRGLGVPEAFPQPRN</sequence>
<evidence type="ECO:0000256" key="2">
    <source>
        <dbReference type="ARBA" id="ARBA00023125"/>
    </source>
</evidence>
<dbReference type="Gene3D" id="1.10.357.10">
    <property type="entry name" value="Tetracycline Repressor, domain 2"/>
    <property type="match status" value="1"/>
</dbReference>
<keyword evidence="7" id="KW-1185">Reference proteome</keyword>
<keyword evidence="3" id="KW-0804">Transcription</keyword>
<dbReference type="EMBL" id="BSDE01000004">
    <property type="protein sequence ID" value="GLH73875.1"/>
    <property type="molecule type" value="Genomic_DNA"/>
</dbReference>
<comment type="caution">
    <text evidence="6">The sequence shown here is derived from an EMBL/GenBank/DDBJ whole genome shotgun (WGS) entry which is preliminary data.</text>
</comment>
<feature type="domain" description="HTH tetR-type" evidence="5">
    <location>
        <begin position="8"/>
        <end position="68"/>
    </location>
</feature>
<evidence type="ECO:0000313" key="6">
    <source>
        <dbReference type="EMBL" id="GLH73875.1"/>
    </source>
</evidence>
<evidence type="ECO:0000256" key="1">
    <source>
        <dbReference type="ARBA" id="ARBA00023015"/>
    </source>
</evidence>
<dbReference type="SUPFAM" id="SSF46689">
    <property type="entry name" value="Homeodomain-like"/>
    <property type="match status" value="1"/>
</dbReference>
<dbReference type="PROSITE" id="PS50977">
    <property type="entry name" value="HTH_TETR_2"/>
    <property type="match status" value="1"/>
</dbReference>
<name>A0ABQ5QHL9_9BACT</name>
<dbReference type="PANTHER" id="PTHR30055:SF234">
    <property type="entry name" value="HTH-TYPE TRANSCRIPTIONAL REGULATOR BETI"/>
    <property type="match status" value="1"/>
</dbReference>
<dbReference type="InterPro" id="IPR050109">
    <property type="entry name" value="HTH-type_TetR-like_transc_reg"/>
</dbReference>
<dbReference type="InterPro" id="IPR041586">
    <property type="entry name" value="PsrA_TetR_C"/>
</dbReference>
<dbReference type="RefSeq" id="WP_285575530.1">
    <property type="nucleotide sequence ID" value="NZ_BSDE01000004.1"/>
</dbReference>
<dbReference type="Pfam" id="PF17939">
    <property type="entry name" value="TetR_C_30"/>
    <property type="match status" value="1"/>
</dbReference>
<organism evidence="6 7">
    <name type="scientific">Geothrix limicola</name>
    <dbReference type="NCBI Taxonomy" id="2927978"/>
    <lineage>
        <taxon>Bacteria</taxon>
        <taxon>Pseudomonadati</taxon>
        <taxon>Acidobacteriota</taxon>
        <taxon>Holophagae</taxon>
        <taxon>Holophagales</taxon>
        <taxon>Holophagaceae</taxon>
        <taxon>Geothrix</taxon>
    </lineage>
</organism>
<evidence type="ECO:0000259" key="5">
    <source>
        <dbReference type="PROSITE" id="PS50977"/>
    </source>
</evidence>
<dbReference type="InterPro" id="IPR001647">
    <property type="entry name" value="HTH_TetR"/>
</dbReference>
<accession>A0ABQ5QHL9</accession>
<dbReference type="InterPro" id="IPR009057">
    <property type="entry name" value="Homeodomain-like_sf"/>
</dbReference>
<evidence type="ECO:0000313" key="7">
    <source>
        <dbReference type="Proteomes" id="UP001165069"/>
    </source>
</evidence>
<keyword evidence="1" id="KW-0805">Transcription regulation</keyword>
<protein>
    <recommendedName>
        <fullName evidence="5">HTH tetR-type domain-containing protein</fullName>
    </recommendedName>
</protein>
<keyword evidence="2 4" id="KW-0238">DNA-binding</keyword>
<feature type="DNA-binding region" description="H-T-H motif" evidence="4">
    <location>
        <begin position="31"/>
        <end position="50"/>
    </location>
</feature>
<proteinExistence type="predicted"/>
<dbReference type="SUPFAM" id="SSF48498">
    <property type="entry name" value="Tetracyclin repressor-like, C-terminal domain"/>
    <property type="match status" value="1"/>
</dbReference>